<proteinExistence type="predicted"/>
<name>A0A8H6N782_9PEZI</name>
<sequence length="151" mass="16903">MCIKNVDLKIFPDGQRMEHASFILCSSTRDQVCAKPSRINWSTTRVLPSLENGQLHPELYTAPISIRGEAAGGPSDLPKLSRGSTLSVKTESSFGKRRWARMAPYPVFSRLNTENLDFGLKRIGQMATRVYDGRPYQKIAQRGVEQGSLNF</sequence>
<keyword evidence="2" id="KW-1185">Reference proteome</keyword>
<organism evidence="1 2">
    <name type="scientific">Colletotrichum plurivorum</name>
    <dbReference type="NCBI Taxonomy" id="2175906"/>
    <lineage>
        <taxon>Eukaryota</taxon>
        <taxon>Fungi</taxon>
        <taxon>Dikarya</taxon>
        <taxon>Ascomycota</taxon>
        <taxon>Pezizomycotina</taxon>
        <taxon>Sordariomycetes</taxon>
        <taxon>Hypocreomycetidae</taxon>
        <taxon>Glomerellales</taxon>
        <taxon>Glomerellaceae</taxon>
        <taxon>Colletotrichum</taxon>
        <taxon>Colletotrichum orchidearum species complex</taxon>
    </lineage>
</organism>
<accession>A0A8H6N782</accession>
<dbReference type="Proteomes" id="UP000654918">
    <property type="component" value="Unassembled WGS sequence"/>
</dbReference>
<gene>
    <name evidence="1" type="ORF">CPLU01_11700</name>
</gene>
<comment type="caution">
    <text evidence="1">The sequence shown here is derived from an EMBL/GenBank/DDBJ whole genome shotgun (WGS) entry which is preliminary data.</text>
</comment>
<reference evidence="1" key="1">
    <citation type="journal article" date="2020" name="Phytopathology">
        <title>Genome Sequence Resources of Colletotrichum truncatum, C. plurivorum, C. musicola, and C. sojae: Four Species Pathogenic to Soybean (Glycine max).</title>
        <authorList>
            <person name="Rogerio F."/>
            <person name="Boufleur T.R."/>
            <person name="Ciampi-Guillardi M."/>
            <person name="Sukno S.A."/>
            <person name="Thon M.R."/>
            <person name="Massola Junior N.S."/>
            <person name="Baroncelli R."/>
        </authorList>
    </citation>
    <scope>NUCLEOTIDE SEQUENCE</scope>
    <source>
        <strain evidence="1">LFN00145</strain>
    </source>
</reference>
<dbReference type="AlphaFoldDB" id="A0A8H6N782"/>
<dbReference type="EMBL" id="WIGO01000224">
    <property type="protein sequence ID" value="KAF6822947.1"/>
    <property type="molecule type" value="Genomic_DNA"/>
</dbReference>
<protein>
    <submittedName>
        <fullName evidence="1">Uncharacterized protein</fullName>
    </submittedName>
</protein>
<evidence type="ECO:0000313" key="2">
    <source>
        <dbReference type="Proteomes" id="UP000654918"/>
    </source>
</evidence>
<evidence type="ECO:0000313" key="1">
    <source>
        <dbReference type="EMBL" id="KAF6822947.1"/>
    </source>
</evidence>